<organism evidence="1 2">
    <name type="scientific">Patagioenas fasciata monilis</name>
    <dbReference type="NCBI Taxonomy" id="372326"/>
    <lineage>
        <taxon>Eukaryota</taxon>
        <taxon>Metazoa</taxon>
        <taxon>Chordata</taxon>
        <taxon>Craniata</taxon>
        <taxon>Vertebrata</taxon>
        <taxon>Euteleostomi</taxon>
        <taxon>Archelosauria</taxon>
        <taxon>Archosauria</taxon>
        <taxon>Dinosauria</taxon>
        <taxon>Saurischia</taxon>
        <taxon>Theropoda</taxon>
        <taxon>Coelurosauria</taxon>
        <taxon>Aves</taxon>
        <taxon>Neognathae</taxon>
        <taxon>Neoaves</taxon>
        <taxon>Columbimorphae</taxon>
        <taxon>Columbiformes</taxon>
        <taxon>Columbidae</taxon>
        <taxon>Patagioenas</taxon>
    </lineage>
</organism>
<evidence type="ECO:0000313" key="1">
    <source>
        <dbReference type="EMBL" id="OPJ62016.1"/>
    </source>
</evidence>
<gene>
    <name evidence="1" type="ORF">AV530_002711</name>
</gene>
<keyword evidence="2" id="KW-1185">Reference proteome</keyword>
<proteinExistence type="predicted"/>
<accession>A0A1V4IQ23</accession>
<name>A0A1V4IQ23_PATFA</name>
<reference evidence="1 2" key="1">
    <citation type="submission" date="2016-02" db="EMBL/GenBank/DDBJ databases">
        <title>Band-tailed pigeon sequencing and assembly.</title>
        <authorList>
            <person name="Soares A.E."/>
            <person name="Novak B.J."/>
            <person name="Rice E.S."/>
            <person name="O'Connell B."/>
            <person name="Chang D."/>
            <person name="Weber S."/>
            <person name="Shapiro B."/>
        </authorList>
    </citation>
    <scope>NUCLEOTIDE SEQUENCE [LARGE SCALE GENOMIC DNA]</scope>
    <source>
        <strain evidence="1">BTP2013</strain>
        <tissue evidence="1">Blood</tissue>
    </source>
</reference>
<dbReference type="EMBL" id="LSYS01009690">
    <property type="protein sequence ID" value="OPJ62016.1"/>
    <property type="molecule type" value="Genomic_DNA"/>
</dbReference>
<dbReference type="Proteomes" id="UP000190648">
    <property type="component" value="Unassembled WGS sequence"/>
</dbReference>
<protein>
    <submittedName>
        <fullName evidence="1">Uncharacterized protein</fullName>
    </submittedName>
</protein>
<dbReference type="AlphaFoldDB" id="A0A1V4IQ23"/>
<comment type="caution">
    <text evidence="1">The sequence shown here is derived from an EMBL/GenBank/DDBJ whole genome shotgun (WGS) entry which is preliminary data.</text>
</comment>
<evidence type="ECO:0000313" key="2">
    <source>
        <dbReference type="Proteomes" id="UP000190648"/>
    </source>
</evidence>
<sequence length="91" mass="9955">MGGCISFQEYLPCRSLHNSSSHSEYSCTVVMAHNPAWICIPQEGMFFIAFCTALLLLIGTSCCPWGNPWATTHHCPSRATRASSDQSCLQG</sequence>